<protein>
    <submittedName>
        <fullName evidence="2">Uncharacterized protein</fullName>
    </submittedName>
</protein>
<proteinExistence type="predicted"/>
<dbReference type="AlphaFoldDB" id="D7CK19"/>
<evidence type="ECO:0000313" key="3">
    <source>
        <dbReference type="Proteomes" id="UP000000378"/>
    </source>
</evidence>
<keyword evidence="1" id="KW-0812">Transmembrane</keyword>
<feature type="transmembrane region" description="Helical" evidence="1">
    <location>
        <begin position="12"/>
        <end position="33"/>
    </location>
</feature>
<keyword evidence="1" id="KW-0472">Membrane</keyword>
<dbReference type="STRING" id="643648.Slip_0349"/>
<reference evidence="3" key="1">
    <citation type="journal article" date="2010" name="Stand. Genomic Sci.">
        <title>Complete genome sequence of Syntrophothermus lipocalidus type strain (TGB-C1T).</title>
        <authorList>
            <consortium name="US DOE Joint Genome Institute (JGI-PGF)"/>
            <person name="Djao O."/>
            <person name="Zhang X."/>
            <person name="Lucas S."/>
            <person name="Lapidus A."/>
            <person name="Glavina Del Rio T."/>
            <person name="Nolan M."/>
            <person name="Tice H."/>
            <person name="Cheng J."/>
            <person name="Han C."/>
            <person name="Tapia R."/>
            <person name="Goodwin L."/>
            <person name="Pitluck S."/>
            <person name="Liolios K."/>
            <person name="Ivanova N."/>
            <person name="Mavromatis K."/>
            <person name="Mikhailova N."/>
            <person name="Ovchinnikova G."/>
            <person name="Pati A."/>
            <person name="Brambilla E."/>
            <person name="Chen A."/>
            <person name="Palaniappan K."/>
            <person name="Land M."/>
            <person name="Hauser L."/>
            <person name="Chang Y."/>
            <person name="Jeffries C."/>
            <person name="Rohde M."/>
            <person name="Sikorski J."/>
            <person name="Spring S."/>
            <person name="Goker M."/>
            <person name="Detter J."/>
            <person name="Woyke T."/>
            <person name="Bristow J."/>
            <person name="Eisen J."/>
            <person name="Markowitz V."/>
            <person name="Hugenholtz P."/>
            <person name="Kyrpides N."/>
            <person name="Klenk H."/>
        </authorList>
    </citation>
    <scope>NUCLEOTIDE SEQUENCE [LARGE SCALE GENOMIC DNA]</scope>
    <source>
        <strain evidence="3">DSM 12680 / TGB-C1</strain>
    </source>
</reference>
<keyword evidence="3" id="KW-1185">Reference proteome</keyword>
<organism evidence="2 3">
    <name type="scientific">Syntrophothermus lipocalidus (strain DSM 12680 / TGB-C1)</name>
    <dbReference type="NCBI Taxonomy" id="643648"/>
    <lineage>
        <taxon>Bacteria</taxon>
        <taxon>Bacillati</taxon>
        <taxon>Bacillota</taxon>
        <taxon>Clostridia</taxon>
        <taxon>Eubacteriales</taxon>
        <taxon>Syntrophomonadaceae</taxon>
        <taxon>Syntrophothermus</taxon>
    </lineage>
</organism>
<keyword evidence="1" id="KW-1133">Transmembrane helix</keyword>
<dbReference type="EMBL" id="CP002048">
    <property type="protein sequence ID" value="ADI01133.1"/>
    <property type="molecule type" value="Genomic_DNA"/>
</dbReference>
<evidence type="ECO:0000313" key="2">
    <source>
        <dbReference type="EMBL" id="ADI01133.1"/>
    </source>
</evidence>
<sequence>MEELRQVVKREFLRTLFWAVISLALAVTIGHLVL</sequence>
<dbReference type="HOGENOM" id="CLU_3376514_0_0_9"/>
<evidence type="ECO:0000256" key="1">
    <source>
        <dbReference type="SAM" id="Phobius"/>
    </source>
</evidence>
<reference evidence="2 3" key="2">
    <citation type="journal article" date="2010" name="Stand. Genomic Sci.">
        <title>Complete genome sequence of Syntrophothermus lipocalidus type strain (TGB-C1).</title>
        <authorList>
            <person name="Djao O.D."/>
            <person name="Zhang X."/>
            <person name="Lucas S."/>
            <person name="Lapidus A."/>
            <person name="Del Rio T.G."/>
            <person name="Nolan M."/>
            <person name="Tice H."/>
            <person name="Cheng J.F."/>
            <person name="Han C."/>
            <person name="Tapia R."/>
            <person name="Goodwin L."/>
            <person name="Pitluck S."/>
            <person name="Liolios K."/>
            <person name="Ivanova N."/>
            <person name="Mavromatis K."/>
            <person name="Mikhailova N."/>
            <person name="Ovchinnikova G."/>
            <person name="Pati A."/>
            <person name="Brambilla E."/>
            <person name="Chen A."/>
            <person name="Palaniappan K."/>
            <person name="Land M."/>
            <person name="Hauser L."/>
            <person name="Chang Y.J."/>
            <person name="Jeffries C.D."/>
            <person name="Rohde M."/>
            <person name="Sikorski J."/>
            <person name="Spring S."/>
            <person name="Goker M."/>
            <person name="Detter J.C."/>
            <person name="Woyke T."/>
            <person name="Bristow J."/>
            <person name="Eisen J.A."/>
            <person name="Markowitz V."/>
            <person name="Hugenholtz P."/>
            <person name="Kyrpides N.C."/>
            <person name="Klenk H.P."/>
        </authorList>
    </citation>
    <scope>NUCLEOTIDE SEQUENCE [LARGE SCALE GENOMIC DNA]</scope>
    <source>
        <strain evidence="3">DSM 12680 / TGB-C1</strain>
    </source>
</reference>
<dbReference type="Proteomes" id="UP000000378">
    <property type="component" value="Chromosome"/>
</dbReference>
<gene>
    <name evidence="2" type="ordered locus">Slip_0349</name>
</gene>
<name>D7CK19_SYNLT</name>
<accession>D7CK19</accession>
<dbReference type="KEGG" id="slp:Slip_0349"/>